<dbReference type="KEGG" id="vg:13663316"/>
<evidence type="ECO:0000313" key="1">
    <source>
        <dbReference type="EMBL" id="AFR69286.1"/>
    </source>
</evidence>
<dbReference type="Proteomes" id="UP000204211">
    <property type="component" value="Segment"/>
</dbReference>
<dbReference type="EMBL" id="JX272320">
    <property type="protein sequence ID" value="AFR69286.1"/>
    <property type="molecule type" value="Genomic_DNA"/>
</dbReference>
<name>J9UES1_DMV</name>
<proteinExistence type="predicted"/>
<protein>
    <submittedName>
        <fullName evidence="1">Uncharacterized protein</fullName>
    </submittedName>
</protein>
<accession>J9UES1</accession>
<organism evidence="1 2">
    <name type="scientific">Dahlia mosaic virus</name>
    <name type="common">DMV</name>
    <dbReference type="NCBI Taxonomy" id="213888"/>
    <lineage>
        <taxon>Viruses</taxon>
        <taxon>Riboviria</taxon>
        <taxon>Pararnavirae</taxon>
        <taxon>Artverviricota</taxon>
        <taxon>Revtraviricetes</taxon>
        <taxon>Ortervirales</taxon>
        <taxon>Caulimoviridae</taxon>
        <taxon>Caulimovirus</taxon>
        <taxon>Caulimovirus tessellodahliae</taxon>
    </lineage>
</organism>
<reference evidence="1 2" key="1">
    <citation type="journal article" date="2015" name="Plant Mol. Biol. Rep.">
        <title>A Region Containing an as-1 Element of Dahlia Mosaic Virus (DaMV) Subgenomic Transcript Promoter Plays a Key Role in Green Tissue- and Root-Specific Expression in Plants.</title>
        <authorList>
            <person name="Banerjee J."/>
            <person name="Shoo D.K."/>
            <person name="Raha S."/>
            <person name="Sarker S."/>
            <person name="Dey N."/>
            <person name="Maiti I.B."/>
        </authorList>
    </citation>
    <scope>NUCLEOTIDE SEQUENCE [LARGE SCALE GENOMIC DNA]</scope>
</reference>
<sequence>MDVMNPLKQLVGTPYLQAEIIRLFLVSEPCALLINLKR</sequence>
<dbReference type="RefSeq" id="YP_006732329.1">
    <property type="nucleotide sequence ID" value="NC_018616.1"/>
</dbReference>
<evidence type="ECO:0000313" key="2">
    <source>
        <dbReference type="Proteomes" id="UP000204211"/>
    </source>
</evidence>
<dbReference type="GeneID" id="13663316"/>
<keyword evidence="2" id="KW-1185">Reference proteome</keyword>